<sequence length="242" mass="25743">MTHAKHTPEPAARRKGWGTRSHLLVAVLCAALGFAIVVQVRQTHADEFSLLRQNDLVALLDEITQRNEQLEAEQAQLVLDRNDLEAGVGSAEVAERNAMVQAVLAGTVPVKGPGIEVTINQTGAAIPAASWVNLVEELRNSGAEAIEIGSVRFGAASWFADDDRRVLVDGVPITYPVTVRAIGDPQTLSGGLQIRGGALPRLRSEGAVTTVEQLDELTISSIRVLSPPEIAQPAPEDAKDDG</sequence>
<dbReference type="PANTHER" id="PTHR37313:SF2">
    <property type="entry name" value="UPF0749 PROTEIN YLXX"/>
    <property type="match status" value="1"/>
</dbReference>
<evidence type="ECO:0000256" key="2">
    <source>
        <dbReference type="SAM" id="Coils"/>
    </source>
</evidence>
<evidence type="ECO:0000313" key="3">
    <source>
        <dbReference type="EMBL" id="ROR93531.1"/>
    </source>
</evidence>
<dbReference type="AlphaFoldDB" id="A0A3N2D198"/>
<evidence type="ECO:0000256" key="1">
    <source>
        <dbReference type="ARBA" id="ARBA00009108"/>
    </source>
</evidence>
<keyword evidence="4" id="KW-1185">Reference proteome</keyword>
<comment type="similarity">
    <text evidence="1">Belongs to the UPF0749 family.</text>
</comment>
<dbReference type="PANTHER" id="PTHR37313">
    <property type="entry name" value="UPF0749 PROTEIN RV1825"/>
    <property type="match status" value="1"/>
</dbReference>
<gene>
    <name evidence="3" type="ORF">EDD28_2947</name>
</gene>
<protein>
    <submittedName>
        <fullName evidence="3">Uncharacterized protein YlxW (UPF0749 family)</fullName>
    </submittedName>
</protein>
<comment type="caution">
    <text evidence="3">The sequence shown here is derived from an EMBL/GenBank/DDBJ whole genome shotgun (WGS) entry which is preliminary data.</text>
</comment>
<name>A0A3N2D198_9MICO</name>
<dbReference type="Proteomes" id="UP000275356">
    <property type="component" value="Unassembled WGS sequence"/>
</dbReference>
<dbReference type="EMBL" id="RKHQ01000002">
    <property type="protein sequence ID" value="ROR93531.1"/>
    <property type="molecule type" value="Genomic_DNA"/>
</dbReference>
<dbReference type="InterPro" id="IPR010273">
    <property type="entry name" value="DUF881"/>
</dbReference>
<reference evidence="3 4" key="1">
    <citation type="submission" date="2018-11" db="EMBL/GenBank/DDBJ databases">
        <title>Sequencing the genomes of 1000 actinobacteria strains.</title>
        <authorList>
            <person name="Klenk H.-P."/>
        </authorList>
    </citation>
    <scope>NUCLEOTIDE SEQUENCE [LARGE SCALE GENOMIC DNA]</scope>
    <source>
        <strain evidence="3 4">DSM 13521</strain>
    </source>
</reference>
<proteinExistence type="inferred from homology"/>
<accession>A0A3N2D198</accession>
<dbReference type="RefSeq" id="WP_123740477.1">
    <property type="nucleotide sequence ID" value="NZ_CALFQU010000035.1"/>
</dbReference>
<dbReference type="GO" id="GO:0005886">
    <property type="term" value="C:plasma membrane"/>
    <property type="evidence" value="ECO:0007669"/>
    <property type="project" value="TreeGrafter"/>
</dbReference>
<feature type="coiled-coil region" evidence="2">
    <location>
        <begin position="53"/>
        <end position="87"/>
    </location>
</feature>
<keyword evidence="2" id="KW-0175">Coiled coil</keyword>
<organism evidence="3 4">
    <name type="scientific">Salana multivorans</name>
    <dbReference type="NCBI Taxonomy" id="120377"/>
    <lineage>
        <taxon>Bacteria</taxon>
        <taxon>Bacillati</taxon>
        <taxon>Actinomycetota</taxon>
        <taxon>Actinomycetes</taxon>
        <taxon>Micrococcales</taxon>
        <taxon>Beutenbergiaceae</taxon>
        <taxon>Salana</taxon>
    </lineage>
</organism>
<dbReference type="Gene3D" id="3.30.70.1880">
    <property type="entry name" value="Protein of unknown function DUF881"/>
    <property type="match status" value="1"/>
</dbReference>
<dbReference type="Pfam" id="PF05949">
    <property type="entry name" value="DUF881"/>
    <property type="match status" value="1"/>
</dbReference>
<evidence type="ECO:0000313" key="4">
    <source>
        <dbReference type="Proteomes" id="UP000275356"/>
    </source>
</evidence>
<dbReference type="OrthoDB" id="3211287at2"/>